<reference evidence="9 10" key="1">
    <citation type="submission" date="2023-05" db="EMBL/GenBank/DDBJ databases">
        <title>Draft genome sequence of Streptomyces sp. B-S-A8 isolated from a cave soil in Thailand.</title>
        <authorList>
            <person name="Chamroensaksri N."/>
            <person name="Muangham S."/>
        </authorList>
    </citation>
    <scope>NUCLEOTIDE SEQUENCE [LARGE SCALE GENOMIC DNA]</scope>
    <source>
        <strain evidence="9 10">B-S-A8</strain>
    </source>
</reference>
<feature type="compositionally biased region" description="Low complexity" evidence="6">
    <location>
        <begin position="390"/>
        <end position="402"/>
    </location>
</feature>
<comment type="caution">
    <text evidence="9">The sequence shown here is derived from an EMBL/GenBank/DDBJ whole genome shotgun (WGS) entry which is preliminary data.</text>
</comment>
<gene>
    <name evidence="9" type="ORF">QIS99_00195</name>
</gene>
<keyword evidence="7" id="KW-0812">Transmembrane</keyword>
<evidence type="ECO:0000256" key="4">
    <source>
        <dbReference type="ARBA" id="ARBA00022840"/>
    </source>
</evidence>
<evidence type="ECO:0000256" key="1">
    <source>
        <dbReference type="ARBA" id="ARBA00022679"/>
    </source>
</evidence>
<feature type="compositionally biased region" description="Acidic residues" evidence="6">
    <location>
        <begin position="380"/>
        <end position="389"/>
    </location>
</feature>
<keyword evidence="3 9" id="KW-0418">Kinase</keyword>
<feature type="compositionally biased region" description="Acidic residues" evidence="6">
    <location>
        <begin position="464"/>
        <end position="480"/>
    </location>
</feature>
<dbReference type="SUPFAM" id="SSF56112">
    <property type="entry name" value="Protein kinase-like (PK-like)"/>
    <property type="match status" value="1"/>
</dbReference>
<evidence type="ECO:0000256" key="6">
    <source>
        <dbReference type="SAM" id="MobiDB-lite"/>
    </source>
</evidence>
<dbReference type="InterPro" id="IPR008271">
    <property type="entry name" value="Ser/Thr_kinase_AS"/>
</dbReference>
<dbReference type="Proteomes" id="UP001224661">
    <property type="component" value="Unassembled WGS sequence"/>
</dbReference>
<dbReference type="InterPro" id="IPR000719">
    <property type="entry name" value="Prot_kinase_dom"/>
</dbReference>
<feature type="transmembrane region" description="Helical" evidence="7">
    <location>
        <begin position="507"/>
        <end position="528"/>
    </location>
</feature>
<accession>A0ABT6RJP7</accession>
<evidence type="ECO:0000256" key="7">
    <source>
        <dbReference type="SAM" id="Phobius"/>
    </source>
</evidence>
<protein>
    <submittedName>
        <fullName evidence="9">Protein kinase</fullName>
    </submittedName>
</protein>
<dbReference type="CDD" id="cd14014">
    <property type="entry name" value="STKc_PknB_like"/>
    <property type="match status" value="1"/>
</dbReference>
<dbReference type="SMART" id="SM00220">
    <property type="entry name" value="S_TKc"/>
    <property type="match status" value="1"/>
</dbReference>
<keyword evidence="4 5" id="KW-0067">ATP-binding</keyword>
<dbReference type="PANTHER" id="PTHR43289:SF34">
    <property type="entry name" value="SERINE_THREONINE-PROTEIN KINASE YBDM-RELATED"/>
    <property type="match status" value="1"/>
</dbReference>
<evidence type="ECO:0000313" key="9">
    <source>
        <dbReference type="EMBL" id="MDI3384649.1"/>
    </source>
</evidence>
<dbReference type="Gene3D" id="3.30.200.20">
    <property type="entry name" value="Phosphorylase Kinase, domain 1"/>
    <property type="match status" value="1"/>
</dbReference>
<evidence type="ECO:0000256" key="2">
    <source>
        <dbReference type="ARBA" id="ARBA00022741"/>
    </source>
</evidence>
<dbReference type="EMBL" id="JASCIR010000001">
    <property type="protein sequence ID" value="MDI3384649.1"/>
    <property type="molecule type" value="Genomic_DNA"/>
</dbReference>
<keyword evidence="7" id="KW-1133">Transmembrane helix</keyword>
<dbReference type="InterPro" id="IPR011009">
    <property type="entry name" value="Kinase-like_dom_sf"/>
</dbReference>
<evidence type="ECO:0000259" key="8">
    <source>
        <dbReference type="PROSITE" id="PS50011"/>
    </source>
</evidence>
<feature type="region of interest" description="Disordered" evidence="6">
    <location>
        <begin position="306"/>
        <end position="325"/>
    </location>
</feature>
<keyword evidence="1" id="KW-0808">Transferase</keyword>
<dbReference type="InterPro" id="IPR017441">
    <property type="entry name" value="Protein_kinase_ATP_BS"/>
</dbReference>
<dbReference type="PROSITE" id="PS00107">
    <property type="entry name" value="PROTEIN_KINASE_ATP"/>
    <property type="match status" value="1"/>
</dbReference>
<keyword evidence="10" id="KW-1185">Reference proteome</keyword>
<dbReference type="Gene3D" id="1.10.510.10">
    <property type="entry name" value="Transferase(Phosphotransferase) domain 1"/>
    <property type="match status" value="1"/>
</dbReference>
<dbReference type="RefSeq" id="WP_282509107.1">
    <property type="nucleotide sequence ID" value="NZ_JASCIR010000001.1"/>
</dbReference>
<evidence type="ECO:0000256" key="5">
    <source>
        <dbReference type="PROSITE-ProRule" id="PRU10141"/>
    </source>
</evidence>
<keyword evidence="2 5" id="KW-0547">Nucleotide-binding</keyword>
<feature type="domain" description="Protein kinase" evidence="8">
    <location>
        <begin position="15"/>
        <end position="275"/>
    </location>
</feature>
<dbReference type="PANTHER" id="PTHR43289">
    <property type="entry name" value="MITOGEN-ACTIVATED PROTEIN KINASE KINASE KINASE 20-RELATED"/>
    <property type="match status" value="1"/>
</dbReference>
<organism evidence="9 10">
    <name type="scientific">Streptomyces solicavernae</name>
    <dbReference type="NCBI Taxonomy" id="3043614"/>
    <lineage>
        <taxon>Bacteria</taxon>
        <taxon>Bacillati</taxon>
        <taxon>Actinomycetota</taxon>
        <taxon>Actinomycetes</taxon>
        <taxon>Kitasatosporales</taxon>
        <taxon>Streptomycetaceae</taxon>
        <taxon>Streptomyces</taxon>
    </lineage>
</organism>
<feature type="region of interest" description="Disordered" evidence="6">
    <location>
        <begin position="532"/>
        <end position="583"/>
    </location>
</feature>
<dbReference type="GO" id="GO:0016301">
    <property type="term" value="F:kinase activity"/>
    <property type="evidence" value="ECO:0007669"/>
    <property type="project" value="UniProtKB-KW"/>
</dbReference>
<feature type="compositionally biased region" description="Low complexity" evidence="6">
    <location>
        <begin position="573"/>
        <end position="582"/>
    </location>
</feature>
<evidence type="ECO:0000313" key="10">
    <source>
        <dbReference type="Proteomes" id="UP001224661"/>
    </source>
</evidence>
<keyword evidence="7" id="KW-0472">Membrane</keyword>
<evidence type="ECO:0000256" key="3">
    <source>
        <dbReference type="ARBA" id="ARBA00022777"/>
    </source>
</evidence>
<feature type="binding site" evidence="5">
    <location>
        <position position="43"/>
    </location>
    <ligand>
        <name>ATP</name>
        <dbReference type="ChEBI" id="CHEBI:30616"/>
    </ligand>
</feature>
<dbReference type="Pfam" id="PF00069">
    <property type="entry name" value="Pkinase"/>
    <property type="match status" value="1"/>
</dbReference>
<dbReference type="PROSITE" id="PS00108">
    <property type="entry name" value="PROTEIN_KINASE_ST"/>
    <property type="match status" value="1"/>
</dbReference>
<proteinExistence type="predicted"/>
<feature type="region of interest" description="Disordered" evidence="6">
    <location>
        <begin position="345"/>
        <end position="502"/>
    </location>
</feature>
<name>A0ABT6RJP7_9ACTN</name>
<sequence length="664" mass="68500">MDELGASDPRTIGAYRLLGRLGSGGMGQVFLARSASGRTVAVKLVREELAGQEEFRRRFRQEIDTARQVGGAWTAPVLDADPEADRPWLASGYVAGPSLHTVVAREHGPLPERSVRILAAGLAHALRDIHAAGVVHRDLKPSNVLLTIDGPRVIDFGIARALETVTDGGLTRAGALVGSPAFMAPEQLRGDPVTPACDVFCLGSVLAYAATGRLPFGAEGSGAHALMFRIAQEEPDLRALPKPLRELVHACLAKAPEHRPSLDAVLRHSGAHDTVADGRAREPWLPGTLIAQLGRHAARLLDVEDPGAGPAVRVPEPRSPVDDEEAGVGLGLGLGLGTGLGTGMGMGRGGPCSGHPSISGPGPGTGTGPGPGPGPRPEADADADADAEGDLGVAGAEPAPGAEPEPEAEAGPGPAEPHTQALPTPPHPVGFGHPATGGASAALPGTGDVPATPGGGPETHPETDPETEPEPEPETNPETDLEPHPETDPETEPETEPRAQRNGRTTAFLVAAAVTVAIGAGGSVYAVMNGEGTGRTEQRRKAPPTAPATPAAVPESFLGTWQHRTRGPGGPGTRTLTLTQGTRGERVMRLREQGPHHDCASTARLRSADPTTVTLGPATLTYDKGQSCRPGAARELTLPDEHTLVVRRLDGNGPSKTYTRTTGR</sequence>
<dbReference type="PROSITE" id="PS50011">
    <property type="entry name" value="PROTEIN_KINASE_DOM"/>
    <property type="match status" value="1"/>
</dbReference>